<reference evidence="13" key="1">
    <citation type="journal article" date="2021" name="Front. Microbiol.">
        <title>Comprehensive Comparative Genomics and Phenotyping of Methylobacterium Species.</title>
        <authorList>
            <person name="Alessa O."/>
            <person name="Ogura Y."/>
            <person name="Fujitani Y."/>
            <person name="Takami H."/>
            <person name="Hayashi T."/>
            <person name="Sahin N."/>
            <person name="Tani A."/>
        </authorList>
    </citation>
    <scope>NUCLEOTIDE SEQUENCE</scope>
    <source>
        <strain evidence="13">NBRC 15689</strain>
    </source>
</reference>
<evidence type="ECO:0000256" key="9">
    <source>
        <dbReference type="SAM" id="MobiDB-lite"/>
    </source>
</evidence>
<comment type="caution">
    <text evidence="13">The sequence shown here is derived from an EMBL/GenBank/DDBJ whole genome shotgun (WGS) entry which is preliminary data.</text>
</comment>
<keyword evidence="5" id="KW-0864">Zinc transport</keyword>
<evidence type="ECO:0000256" key="5">
    <source>
        <dbReference type="ARBA" id="ARBA00022906"/>
    </source>
</evidence>
<dbReference type="Pfam" id="PF01545">
    <property type="entry name" value="Cation_efflux"/>
    <property type="match status" value="1"/>
</dbReference>
<protein>
    <submittedName>
        <fullName evidence="13">Cadmium, cobalt and zinc/H(+)-K(+) antiporter</fullName>
    </submittedName>
</protein>
<evidence type="ECO:0000256" key="2">
    <source>
        <dbReference type="ARBA" id="ARBA00008873"/>
    </source>
</evidence>
<comment type="subcellular location">
    <subcellularLocation>
        <location evidence="1">Membrane</location>
        <topology evidence="1">Multi-pass membrane protein</topology>
    </subcellularLocation>
</comment>
<dbReference type="PANTHER" id="PTHR11562">
    <property type="entry name" value="CATION EFFLUX PROTEIN/ ZINC TRANSPORTER"/>
    <property type="match status" value="1"/>
</dbReference>
<organism evidence="13 14">
    <name type="scientific">Methylobacterium organophilum</name>
    <dbReference type="NCBI Taxonomy" id="410"/>
    <lineage>
        <taxon>Bacteria</taxon>
        <taxon>Pseudomonadati</taxon>
        <taxon>Pseudomonadota</taxon>
        <taxon>Alphaproteobacteria</taxon>
        <taxon>Hyphomicrobiales</taxon>
        <taxon>Methylobacteriaceae</taxon>
        <taxon>Methylobacterium</taxon>
    </lineage>
</organism>
<evidence type="ECO:0000256" key="3">
    <source>
        <dbReference type="ARBA" id="ARBA00022448"/>
    </source>
</evidence>
<feature type="transmembrane region" description="Helical" evidence="10">
    <location>
        <begin position="142"/>
        <end position="166"/>
    </location>
</feature>
<feature type="transmembrane region" description="Helical" evidence="10">
    <location>
        <begin position="43"/>
        <end position="64"/>
    </location>
</feature>
<dbReference type="SUPFAM" id="SSF161111">
    <property type="entry name" value="Cation efflux protein transmembrane domain-like"/>
    <property type="match status" value="1"/>
</dbReference>
<feature type="transmembrane region" description="Helical" evidence="10">
    <location>
        <begin position="106"/>
        <end position="130"/>
    </location>
</feature>
<feature type="transmembrane region" description="Helical" evidence="10">
    <location>
        <begin position="178"/>
        <end position="204"/>
    </location>
</feature>
<dbReference type="InterPro" id="IPR027470">
    <property type="entry name" value="Cation_efflux_CTD"/>
</dbReference>
<dbReference type="RefSeq" id="WP_238309810.1">
    <property type="nucleotide sequence ID" value="NZ_BPQV01000002.1"/>
</dbReference>
<dbReference type="NCBIfam" id="TIGR01297">
    <property type="entry name" value="CDF"/>
    <property type="match status" value="1"/>
</dbReference>
<evidence type="ECO:0000256" key="10">
    <source>
        <dbReference type="SAM" id="Phobius"/>
    </source>
</evidence>
<evidence type="ECO:0000313" key="13">
    <source>
        <dbReference type="EMBL" id="GJE25849.1"/>
    </source>
</evidence>
<dbReference type="EMBL" id="BPQV01000002">
    <property type="protein sequence ID" value="GJE25849.1"/>
    <property type="molecule type" value="Genomic_DNA"/>
</dbReference>
<keyword evidence="8 10" id="KW-0472">Membrane</keyword>
<feature type="region of interest" description="Disordered" evidence="9">
    <location>
        <begin position="1"/>
        <end position="35"/>
    </location>
</feature>
<sequence length="327" mass="33886">MEQGHGHHAQAGHGGHDHHAHDHGHGHAHGHGHSHAPARFGRAFALGIGLNTAFVLIEAGYGVAANSMALLADAGHNLSDVLGLVVAWAATVLGRRRPSDRFTYGLRGSSILAALFNAVFLLVACGAIALEAVQRFHDPAPVAEATVMVVAAIGIAINGATAWLFASGRKGDINIRGAYLHMAADAAVSAGVVVAGLVILLTGWTWLDPVVSLVIVALIVWGTWGLLRDSVAMSLAAVPPGIDARAVRRFLAERPGVSEVHDLHIWPMSTTETALTAHLVMAGGFPGNAFLAESAALIEQRFGIAHATLQIEEAGGPACALAPDHVV</sequence>
<proteinExistence type="inferred from homology"/>
<feature type="compositionally biased region" description="Basic and acidic residues" evidence="9">
    <location>
        <begin position="14"/>
        <end position="25"/>
    </location>
</feature>
<dbReference type="SUPFAM" id="SSF160240">
    <property type="entry name" value="Cation efflux protein cytoplasmic domain-like"/>
    <property type="match status" value="1"/>
</dbReference>
<dbReference type="InterPro" id="IPR058533">
    <property type="entry name" value="Cation_efflux_TM"/>
</dbReference>
<keyword evidence="14" id="KW-1185">Reference proteome</keyword>
<evidence type="ECO:0000256" key="1">
    <source>
        <dbReference type="ARBA" id="ARBA00004141"/>
    </source>
</evidence>
<feature type="compositionally biased region" description="Basic residues" evidence="9">
    <location>
        <begin position="1"/>
        <end position="13"/>
    </location>
</feature>
<evidence type="ECO:0000256" key="8">
    <source>
        <dbReference type="ARBA" id="ARBA00023136"/>
    </source>
</evidence>
<gene>
    <name evidence="13" type="primary">czcD_1</name>
    <name evidence="13" type="ORF">LKMONMHP_0692</name>
</gene>
<keyword evidence="5" id="KW-0862">Zinc</keyword>
<dbReference type="InterPro" id="IPR050681">
    <property type="entry name" value="CDF/SLC30A"/>
</dbReference>
<dbReference type="InterPro" id="IPR036837">
    <property type="entry name" value="Cation_efflux_CTD_sf"/>
</dbReference>
<dbReference type="InterPro" id="IPR002524">
    <property type="entry name" value="Cation_efflux"/>
</dbReference>
<evidence type="ECO:0000256" key="7">
    <source>
        <dbReference type="ARBA" id="ARBA00023065"/>
    </source>
</evidence>
<dbReference type="PANTHER" id="PTHR11562:SF17">
    <property type="entry name" value="RE54080P-RELATED"/>
    <property type="match status" value="1"/>
</dbReference>
<feature type="transmembrane region" description="Helical" evidence="10">
    <location>
        <begin position="210"/>
        <end position="227"/>
    </location>
</feature>
<dbReference type="Pfam" id="PF16916">
    <property type="entry name" value="ZT_dimer"/>
    <property type="match status" value="1"/>
</dbReference>
<feature type="domain" description="Cation efflux protein transmembrane" evidence="11">
    <location>
        <begin position="47"/>
        <end position="232"/>
    </location>
</feature>
<dbReference type="InterPro" id="IPR027469">
    <property type="entry name" value="Cation_efflux_TMD_sf"/>
</dbReference>
<name>A0ABQ4T5N7_METOR</name>
<evidence type="ECO:0000256" key="6">
    <source>
        <dbReference type="ARBA" id="ARBA00022989"/>
    </source>
</evidence>
<evidence type="ECO:0000313" key="14">
    <source>
        <dbReference type="Proteomes" id="UP001055156"/>
    </source>
</evidence>
<keyword evidence="7" id="KW-0406">Ion transport</keyword>
<feature type="domain" description="Cation efflux protein cytoplasmic" evidence="12">
    <location>
        <begin position="239"/>
        <end position="313"/>
    </location>
</feature>
<comment type="similarity">
    <text evidence="2">Belongs to the cation diffusion facilitator (CDF) transporter (TC 2.A.4) family. SLC30A subfamily.</text>
</comment>
<keyword evidence="3" id="KW-0813">Transport</keyword>
<feature type="compositionally biased region" description="Basic residues" evidence="9">
    <location>
        <begin position="26"/>
        <end position="35"/>
    </location>
</feature>
<evidence type="ECO:0000259" key="11">
    <source>
        <dbReference type="Pfam" id="PF01545"/>
    </source>
</evidence>
<dbReference type="Gene3D" id="1.20.1510.10">
    <property type="entry name" value="Cation efflux protein transmembrane domain"/>
    <property type="match status" value="1"/>
</dbReference>
<feature type="transmembrane region" description="Helical" evidence="10">
    <location>
        <begin position="76"/>
        <end position="94"/>
    </location>
</feature>
<keyword evidence="6 10" id="KW-1133">Transmembrane helix</keyword>
<evidence type="ECO:0000256" key="4">
    <source>
        <dbReference type="ARBA" id="ARBA00022692"/>
    </source>
</evidence>
<accession>A0ABQ4T5N7</accession>
<dbReference type="Proteomes" id="UP001055156">
    <property type="component" value="Unassembled WGS sequence"/>
</dbReference>
<evidence type="ECO:0000259" key="12">
    <source>
        <dbReference type="Pfam" id="PF16916"/>
    </source>
</evidence>
<reference evidence="13" key="2">
    <citation type="submission" date="2021-08" db="EMBL/GenBank/DDBJ databases">
        <authorList>
            <person name="Tani A."/>
            <person name="Ola A."/>
            <person name="Ogura Y."/>
            <person name="Katsura K."/>
            <person name="Hayashi T."/>
        </authorList>
    </citation>
    <scope>NUCLEOTIDE SEQUENCE</scope>
    <source>
        <strain evidence="13">NBRC 15689</strain>
    </source>
</reference>
<keyword evidence="4 10" id="KW-0812">Transmembrane</keyword>